<dbReference type="AlphaFoldDB" id="A0A6A5DYG8"/>
<sequence>MDVQTNEIVDIQLVQSNEVGGSSYMEKEGLIRSLDLLHGSGVKLDCIITDPHPQIQKFLRERKITHYYDVWHVAKGLSKKLEQLGKDKEKIAQKHSKPPVLVCHKLRLRNREAFPKCLHPLTASKDHSKCFQPGTSALNRIDRYLTDVGKLSHHFQTSTVESFHSVIQRFAPKNIIFPFIGMLCRLYLAAMHFNENAERPQWKTAKGKLMYRLLFPKAKRGGYTVKQVKTEPTICYVLDLMRLVFEEIIHDPLPYLDAVQRILVPQDLCAKLDRPSMDDAVAEHVSRFSQGGV</sequence>
<name>A0A6A5DYG8_PERFL</name>
<dbReference type="EMBL" id="VHII01000015">
    <property type="protein sequence ID" value="KAF1380251.1"/>
    <property type="molecule type" value="Genomic_DNA"/>
</dbReference>
<organism evidence="1 2">
    <name type="scientific">Perca fluviatilis</name>
    <name type="common">European perch</name>
    <dbReference type="NCBI Taxonomy" id="8168"/>
    <lineage>
        <taxon>Eukaryota</taxon>
        <taxon>Metazoa</taxon>
        <taxon>Chordata</taxon>
        <taxon>Craniata</taxon>
        <taxon>Vertebrata</taxon>
        <taxon>Euteleostomi</taxon>
        <taxon>Actinopterygii</taxon>
        <taxon>Neopterygii</taxon>
        <taxon>Teleostei</taxon>
        <taxon>Neoteleostei</taxon>
        <taxon>Acanthomorphata</taxon>
        <taxon>Eupercaria</taxon>
        <taxon>Perciformes</taxon>
        <taxon>Percoidei</taxon>
        <taxon>Percidae</taxon>
        <taxon>Percinae</taxon>
        <taxon>Perca</taxon>
    </lineage>
</organism>
<dbReference type="PANTHER" id="PTHR31751:SF44">
    <property type="entry name" value="SI:CH211-211K8.4-RELATED"/>
    <property type="match status" value="1"/>
</dbReference>
<protein>
    <submittedName>
        <fullName evidence="1">Uncharacterized protein</fullName>
    </submittedName>
</protein>
<evidence type="ECO:0000313" key="1">
    <source>
        <dbReference type="EMBL" id="KAF1380251.1"/>
    </source>
</evidence>
<dbReference type="PANTHER" id="PTHR31751">
    <property type="entry name" value="SI:CH211-108C17.2-RELATED-RELATED"/>
    <property type="match status" value="1"/>
</dbReference>
<evidence type="ECO:0000313" key="2">
    <source>
        <dbReference type="Proteomes" id="UP000465112"/>
    </source>
</evidence>
<gene>
    <name evidence="1" type="ORF">PFLUV_G00184890</name>
</gene>
<comment type="caution">
    <text evidence="1">The sequence shown here is derived from an EMBL/GenBank/DDBJ whole genome shotgun (WGS) entry which is preliminary data.</text>
</comment>
<accession>A0A6A5DYG8</accession>
<reference evidence="1 2" key="1">
    <citation type="submission" date="2019-06" db="EMBL/GenBank/DDBJ databases">
        <title>A chromosome-scale genome assembly of the European perch, Perca fluviatilis.</title>
        <authorList>
            <person name="Roques C."/>
            <person name="Zahm M."/>
            <person name="Cabau C."/>
            <person name="Klopp C."/>
            <person name="Bouchez O."/>
            <person name="Donnadieu C."/>
            <person name="Kuhl H."/>
            <person name="Gislard M."/>
            <person name="Guendouz S."/>
            <person name="Journot L."/>
            <person name="Haffray P."/>
            <person name="Bestin A."/>
            <person name="Morvezen R."/>
            <person name="Feron R."/>
            <person name="Wen M."/>
            <person name="Jouanno E."/>
            <person name="Herpin A."/>
            <person name="Schartl M."/>
            <person name="Postlethwait J."/>
            <person name="Schaerlinger B."/>
            <person name="Chardard D."/>
            <person name="Lecocq T."/>
            <person name="Poncet C."/>
            <person name="Jaffrelo L."/>
            <person name="Lampietro C."/>
            <person name="Guiguen Y."/>
        </authorList>
    </citation>
    <scope>NUCLEOTIDE SEQUENCE [LARGE SCALE GENOMIC DNA]</scope>
    <source>
        <tissue evidence="1">Blood</tissue>
    </source>
</reference>
<keyword evidence="2" id="KW-1185">Reference proteome</keyword>
<proteinExistence type="predicted"/>
<dbReference type="Proteomes" id="UP000465112">
    <property type="component" value="Chromosome 15"/>
</dbReference>